<name>A0A6A6CL04_ZASCE</name>
<evidence type="ECO:0008006" key="5">
    <source>
        <dbReference type="Google" id="ProtNLM"/>
    </source>
</evidence>
<dbReference type="Proteomes" id="UP000799537">
    <property type="component" value="Unassembled WGS sequence"/>
</dbReference>
<dbReference type="PANTHER" id="PTHR35897:SF1">
    <property type="entry name" value="METHYLTRANSFERASE AUSD"/>
    <property type="match status" value="1"/>
</dbReference>
<evidence type="ECO:0000256" key="2">
    <source>
        <dbReference type="ARBA" id="ARBA00022691"/>
    </source>
</evidence>
<sequence>MSGKEVLPKYYREEPELQERVKELFREYVGIQSDEEIVRHVKEIREKAWQLFNYPCIGGFMFLEMQIKDHPLANEVITRMKTGKETFLDLGCCFAQDIRSLVFEGAPSDKMTAFDLRREFVDFGYELFRDRESLKAEFVFGDFLDGQGGQRSAERRLPDHFVLHQNGLKQDCLSIDQVLDACTFAYPVWDLVETTSKLRMITAPIRVLMLSVNGVASSRPRSWVAKSPATWQSHGPPTTVCMPWLSTHLEGIAGSDRLSPLEAVHRLISCSRDGIRLQVAPALDLELVSVAQRIHRMFLSRAMKI</sequence>
<evidence type="ECO:0000313" key="3">
    <source>
        <dbReference type="EMBL" id="KAF2167894.1"/>
    </source>
</evidence>
<dbReference type="PANTHER" id="PTHR35897">
    <property type="entry name" value="METHYLTRANSFERASE AUSD"/>
    <property type="match status" value="1"/>
</dbReference>
<protein>
    <recommendedName>
        <fullName evidence="5">Methyltransferase domain-containing protein</fullName>
    </recommendedName>
</protein>
<organism evidence="3 4">
    <name type="scientific">Zasmidium cellare ATCC 36951</name>
    <dbReference type="NCBI Taxonomy" id="1080233"/>
    <lineage>
        <taxon>Eukaryota</taxon>
        <taxon>Fungi</taxon>
        <taxon>Dikarya</taxon>
        <taxon>Ascomycota</taxon>
        <taxon>Pezizomycotina</taxon>
        <taxon>Dothideomycetes</taxon>
        <taxon>Dothideomycetidae</taxon>
        <taxon>Mycosphaerellales</taxon>
        <taxon>Mycosphaerellaceae</taxon>
        <taxon>Zasmidium</taxon>
    </lineage>
</organism>
<dbReference type="OrthoDB" id="2094832at2759"/>
<keyword evidence="4" id="KW-1185">Reference proteome</keyword>
<dbReference type="RefSeq" id="XP_033668783.1">
    <property type="nucleotide sequence ID" value="XM_033812484.1"/>
</dbReference>
<accession>A0A6A6CL04</accession>
<evidence type="ECO:0000256" key="1">
    <source>
        <dbReference type="ARBA" id="ARBA00022679"/>
    </source>
</evidence>
<dbReference type="AlphaFoldDB" id="A0A6A6CL04"/>
<keyword evidence="2" id="KW-0949">S-adenosyl-L-methionine</keyword>
<dbReference type="EMBL" id="ML993592">
    <property type="protein sequence ID" value="KAF2167894.1"/>
    <property type="molecule type" value="Genomic_DNA"/>
</dbReference>
<dbReference type="GO" id="GO:0016740">
    <property type="term" value="F:transferase activity"/>
    <property type="evidence" value="ECO:0007669"/>
    <property type="project" value="UniProtKB-KW"/>
</dbReference>
<proteinExistence type="predicted"/>
<gene>
    <name evidence="3" type="ORF">M409DRAFT_53844</name>
</gene>
<dbReference type="GeneID" id="54565756"/>
<reference evidence="3" key="1">
    <citation type="journal article" date="2020" name="Stud. Mycol.">
        <title>101 Dothideomycetes genomes: a test case for predicting lifestyles and emergence of pathogens.</title>
        <authorList>
            <person name="Haridas S."/>
            <person name="Albert R."/>
            <person name="Binder M."/>
            <person name="Bloem J."/>
            <person name="Labutti K."/>
            <person name="Salamov A."/>
            <person name="Andreopoulos B."/>
            <person name="Baker S."/>
            <person name="Barry K."/>
            <person name="Bills G."/>
            <person name="Bluhm B."/>
            <person name="Cannon C."/>
            <person name="Castanera R."/>
            <person name="Culley D."/>
            <person name="Daum C."/>
            <person name="Ezra D."/>
            <person name="Gonzalez J."/>
            <person name="Henrissat B."/>
            <person name="Kuo A."/>
            <person name="Liang C."/>
            <person name="Lipzen A."/>
            <person name="Lutzoni F."/>
            <person name="Magnuson J."/>
            <person name="Mondo S."/>
            <person name="Nolan M."/>
            <person name="Ohm R."/>
            <person name="Pangilinan J."/>
            <person name="Park H.-J."/>
            <person name="Ramirez L."/>
            <person name="Alfaro M."/>
            <person name="Sun H."/>
            <person name="Tritt A."/>
            <person name="Yoshinaga Y."/>
            <person name="Zwiers L.-H."/>
            <person name="Turgeon B."/>
            <person name="Goodwin S."/>
            <person name="Spatafora J."/>
            <person name="Crous P."/>
            <person name="Grigoriev I."/>
        </authorList>
    </citation>
    <scope>NUCLEOTIDE SEQUENCE</scope>
    <source>
        <strain evidence="3">ATCC 36951</strain>
    </source>
</reference>
<dbReference type="InterPro" id="IPR051654">
    <property type="entry name" value="Meroterpenoid_MTases"/>
</dbReference>
<evidence type="ECO:0000313" key="4">
    <source>
        <dbReference type="Proteomes" id="UP000799537"/>
    </source>
</evidence>
<keyword evidence="1" id="KW-0808">Transferase</keyword>